<proteinExistence type="predicted"/>
<evidence type="ECO:0000313" key="1">
    <source>
        <dbReference type="EMBL" id="MBK7424016.1"/>
    </source>
</evidence>
<sequence>MIQHIIDMPWIAIALLLVLIFLHGGIAIRIRREDKLKDRACIDRREMPRPEADRLKDPG</sequence>
<organism evidence="1 2">
    <name type="scientific">Candidatus Propionivibrio dominans</name>
    <dbReference type="NCBI Taxonomy" id="2954373"/>
    <lineage>
        <taxon>Bacteria</taxon>
        <taxon>Pseudomonadati</taxon>
        <taxon>Pseudomonadota</taxon>
        <taxon>Betaproteobacteria</taxon>
        <taxon>Rhodocyclales</taxon>
        <taxon>Rhodocyclaceae</taxon>
        <taxon>Propionivibrio</taxon>
    </lineage>
</organism>
<dbReference type="EMBL" id="JADJNC010000022">
    <property type="protein sequence ID" value="MBK7424016.1"/>
    <property type="molecule type" value="Genomic_DNA"/>
</dbReference>
<dbReference type="Proteomes" id="UP000886602">
    <property type="component" value="Unassembled WGS sequence"/>
</dbReference>
<evidence type="ECO:0000313" key="2">
    <source>
        <dbReference type="Proteomes" id="UP000886602"/>
    </source>
</evidence>
<comment type="caution">
    <text evidence="1">The sequence shown here is derived from an EMBL/GenBank/DDBJ whole genome shotgun (WGS) entry which is preliminary data.</text>
</comment>
<gene>
    <name evidence="1" type="ORF">IPJ48_13500</name>
</gene>
<accession>A0A9D7FLI0</accession>
<name>A0A9D7FLI0_9RHOO</name>
<reference evidence="1" key="1">
    <citation type="submission" date="2020-10" db="EMBL/GenBank/DDBJ databases">
        <title>Connecting structure to function with the recovery of over 1000 high-quality activated sludge metagenome-assembled genomes encoding full-length rRNA genes using long-read sequencing.</title>
        <authorList>
            <person name="Singleton C.M."/>
            <person name="Petriglieri F."/>
            <person name="Kristensen J.M."/>
            <person name="Kirkegaard R.H."/>
            <person name="Michaelsen T.Y."/>
            <person name="Andersen M.H."/>
            <person name="Karst S.M."/>
            <person name="Dueholm M.S."/>
            <person name="Nielsen P.H."/>
            <person name="Albertsen M."/>
        </authorList>
    </citation>
    <scope>NUCLEOTIDE SEQUENCE</scope>
    <source>
        <strain evidence="1">EsbW_18-Q3-R4-48_MAXAC.044</strain>
    </source>
</reference>
<dbReference type="AlphaFoldDB" id="A0A9D7FLI0"/>
<protein>
    <submittedName>
        <fullName evidence="1">Uncharacterized protein</fullName>
    </submittedName>
</protein>